<evidence type="ECO:0000259" key="4">
    <source>
        <dbReference type="Pfam" id="PF05368"/>
    </source>
</evidence>
<dbReference type="AlphaFoldDB" id="R8BSZ2"/>
<dbReference type="SUPFAM" id="SSF51735">
    <property type="entry name" value="NAD(P)-binding Rossmann-fold domains"/>
    <property type="match status" value="1"/>
</dbReference>
<organism evidence="5 6">
    <name type="scientific">Phaeoacremonium minimum (strain UCR-PA7)</name>
    <name type="common">Esca disease fungus</name>
    <name type="synonym">Togninia minima</name>
    <dbReference type="NCBI Taxonomy" id="1286976"/>
    <lineage>
        <taxon>Eukaryota</taxon>
        <taxon>Fungi</taxon>
        <taxon>Dikarya</taxon>
        <taxon>Ascomycota</taxon>
        <taxon>Pezizomycotina</taxon>
        <taxon>Sordariomycetes</taxon>
        <taxon>Sordariomycetidae</taxon>
        <taxon>Togniniales</taxon>
        <taxon>Togniniaceae</taxon>
        <taxon>Phaeoacremonium</taxon>
    </lineage>
</organism>
<dbReference type="Gene3D" id="3.90.25.10">
    <property type="entry name" value="UDP-galactose 4-epimerase, domain 1"/>
    <property type="match status" value="1"/>
</dbReference>
<proteinExistence type="inferred from homology"/>
<name>R8BSZ2_PHAM7</name>
<dbReference type="Gene3D" id="3.40.50.720">
    <property type="entry name" value="NAD(P)-binding Rossmann-like Domain"/>
    <property type="match status" value="1"/>
</dbReference>
<dbReference type="InterPro" id="IPR051609">
    <property type="entry name" value="NmrA/Isoflavone_reductase-like"/>
</dbReference>
<evidence type="ECO:0000256" key="2">
    <source>
        <dbReference type="ARBA" id="ARBA00022857"/>
    </source>
</evidence>
<dbReference type="InterPro" id="IPR008030">
    <property type="entry name" value="NmrA-like"/>
</dbReference>
<dbReference type="InterPro" id="IPR036291">
    <property type="entry name" value="NAD(P)-bd_dom_sf"/>
</dbReference>
<dbReference type="Pfam" id="PF05368">
    <property type="entry name" value="NmrA"/>
    <property type="match status" value="1"/>
</dbReference>
<evidence type="ECO:0000256" key="3">
    <source>
        <dbReference type="ARBA" id="ARBA00023002"/>
    </source>
</evidence>
<dbReference type="OrthoDB" id="419598at2759"/>
<reference evidence="6" key="1">
    <citation type="journal article" date="2013" name="Genome Announc.">
        <title>Draft genome sequence of the ascomycete Phaeoacremonium aleophilum strain UCR-PA7, a causal agent of the esca disease complex in grapevines.</title>
        <authorList>
            <person name="Blanco-Ulate B."/>
            <person name="Rolshausen P."/>
            <person name="Cantu D."/>
        </authorList>
    </citation>
    <scope>NUCLEOTIDE SEQUENCE [LARGE SCALE GENOMIC DNA]</scope>
    <source>
        <strain evidence="6">UCR-PA7</strain>
    </source>
</reference>
<dbReference type="RefSeq" id="XP_007912841.1">
    <property type="nucleotide sequence ID" value="XM_007914650.1"/>
</dbReference>
<feature type="domain" description="NmrA-like" evidence="4">
    <location>
        <begin position="4"/>
        <end position="307"/>
    </location>
</feature>
<dbReference type="HOGENOM" id="CLU_044876_0_0_1"/>
<dbReference type="EMBL" id="KB932919">
    <property type="protein sequence ID" value="EOO02461.1"/>
    <property type="molecule type" value="Genomic_DNA"/>
</dbReference>
<keyword evidence="6" id="KW-1185">Reference proteome</keyword>
<dbReference type="GeneID" id="19322288"/>
<gene>
    <name evidence="5" type="ORF">UCRPA7_2075</name>
</gene>
<evidence type="ECO:0000256" key="1">
    <source>
        <dbReference type="ARBA" id="ARBA00005725"/>
    </source>
</evidence>
<dbReference type="PANTHER" id="PTHR47706">
    <property type="entry name" value="NMRA-LIKE FAMILY PROTEIN"/>
    <property type="match status" value="1"/>
</dbReference>
<comment type="similarity">
    <text evidence="1">Belongs to the NmrA-type oxidoreductase family. Isoflavone reductase subfamily.</text>
</comment>
<keyword evidence="2" id="KW-0521">NADP</keyword>
<dbReference type="GO" id="GO:0016491">
    <property type="term" value="F:oxidoreductase activity"/>
    <property type="evidence" value="ECO:0007669"/>
    <property type="project" value="UniProtKB-KW"/>
</dbReference>
<evidence type="ECO:0000313" key="5">
    <source>
        <dbReference type="EMBL" id="EOO02461.1"/>
    </source>
</evidence>
<evidence type="ECO:0000313" key="6">
    <source>
        <dbReference type="Proteomes" id="UP000014074"/>
    </source>
</evidence>
<dbReference type="Proteomes" id="UP000014074">
    <property type="component" value="Unassembled WGS sequence"/>
</dbReference>
<protein>
    <submittedName>
        <fullName evidence="5">Putative nmra-like family protein</fullName>
    </submittedName>
</protein>
<accession>R8BSZ2</accession>
<keyword evidence="3" id="KW-0560">Oxidoreductase</keyword>
<dbReference type="PANTHER" id="PTHR47706:SF4">
    <property type="entry name" value="NMRA-LIKE DOMAIN-CONTAINING PROTEIN"/>
    <property type="match status" value="1"/>
</dbReference>
<dbReference type="eggNOG" id="ENOG502SHYH">
    <property type="taxonomic scope" value="Eukaryota"/>
</dbReference>
<dbReference type="KEGG" id="tmn:UCRPA7_2075"/>
<sequence length="317" mass="35062">MPVVAVAGGTGGLGRALVDAIIATGKYEVKILSRQSNPALEAELDVTVLAVDYSNINAVTKTLEQHNVHTVISALSLLPFNGPPKEVELIRAADASKTTKRFIPSDWGFHPDSYVKEDEGRIPFVAYKRLSQAELAKTVDLEHTSFVNGFILDYWGMPHIKTYMSPMTDVVDIKHNVAAIPGSGDMPIIFTLTADIAKFAAASLSLEKWDPISYIIGDRVTWNEFVRLAEAAKGTKFKVTYENLELLEQGKVTELPSHVPMYQFVPKEMLQMILSTFGLWTAKGAFDFKADKTLNEIFPDIKATTVETLLNLAWKQT</sequence>